<dbReference type="PANTHER" id="PTHR31009">
    <property type="entry name" value="S-ADENOSYL-L-METHIONINE:CARBOXYL METHYLTRANSFERASE FAMILY PROTEIN"/>
    <property type="match status" value="1"/>
</dbReference>
<evidence type="ECO:0000256" key="3">
    <source>
        <dbReference type="ARBA" id="ARBA00022679"/>
    </source>
</evidence>
<dbReference type="AlphaFoldDB" id="A0A7J7HKY4"/>
<proteinExistence type="inferred from homology"/>
<evidence type="ECO:0000256" key="4">
    <source>
        <dbReference type="ARBA" id="ARBA00022723"/>
    </source>
</evidence>
<dbReference type="InterPro" id="IPR005299">
    <property type="entry name" value="MeTrfase_7"/>
</dbReference>
<evidence type="ECO:0000313" key="6">
    <source>
        <dbReference type="EMBL" id="KAF5952654.1"/>
    </source>
</evidence>
<organism evidence="6 7">
    <name type="scientific">Camellia sinensis</name>
    <name type="common">Tea plant</name>
    <name type="synonym">Thea sinensis</name>
    <dbReference type="NCBI Taxonomy" id="4442"/>
    <lineage>
        <taxon>Eukaryota</taxon>
        <taxon>Viridiplantae</taxon>
        <taxon>Streptophyta</taxon>
        <taxon>Embryophyta</taxon>
        <taxon>Tracheophyta</taxon>
        <taxon>Spermatophyta</taxon>
        <taxon>Magnoliopsida</taxon>
        <taxon>eudicotyledons</taxon>
        <taxon>Gunneridae</taxon>
        <taxon>Pentapetalae</taxon>
        <taxon>asterids</taxon>
        <taxon>Ericales</taxon>
        <taxon>Theaceae</taxon>
        <taxon>Camellia</taxon>
    </lineage>
</organism>
<dbReference type="EMBL" id="JACBKZ010000004">
    <property type="protein sequence ID" value="KAF5952654.1"/>
    <property type="molecule type" value="Genomic_DNA"/>
</dbReference>
<dbReference type="SUPFAM" id="SSF53335">
    <property type="entry name" value="S-adenosyl-L-methionine-dependent methyltransferases"/>
    <property type="match status" value="2"/>
</dbReference>
<name>A0A7J7HKY4_CAMSI</name>
<protein>
    <submittedName>
        <fullName evidence="6">Uncharacterized protein</fullName>
    </submittedName>
</protein>
<evidence type="ECO:0000256" key="2">
    <source>
        <dbReference type="ARBA" id="ARBA00022603"/>
    </source>
</evidence>
<comment type="similarity">
    <text evidence="1">Belongs to the methyltransferase superfamily. Type-7 methyltransferase family.</text>
</comment>
<dbReference type="Gene3D" id="1.10.1200.270">
    <property type="entry name" value="Methyltransferase, alpha-helical capping domain"/>
    <property type="match status" value="2"/>
</dbReference>
<keyword evidence="2" id="KW-0489">Methyltransferase</keyword>
<evidence type="ECO:0000313" key="7">
    <source>
        <dbReference type="Proteomes" id="UP000593564"/>
    </source>
</evidence>
<keyword evidence="4" id="KW-0479">Metal-binding</keyword>
<dbReference type="InterPro" id="IPR029063">
    <property type="entry name" value="SAM-dependent_MTases_sf"/>
</dbReference>
<comment type="caution">
    <text evidence="6">The sequence shown here is derived from an EMBL/GenBank/DDBJ whole genome shotgun (WGS) entry which is preliminary data.</text>
</comment>
<evidence type="ECO:0000256" key="5">
    <source>
        <dbReference type="ARBA" id="ARBA00022842"/>
    </source>
</evidence>
<dbReference type="InterPro" id="IPR042086">
    <property type="entry name" value="MeTrfase_capping"/>
</dbReference>
<sequence length="720" mass="82414">MEVQNVLHMNAGNGETSYANNSTLQKTAILMARPVLEDTLKKVYNNDAFPKHLKIADLGCSSGPNTFLVISQIINIIHNLMQQNNCKAPEIEICLNDLPQNDFNNIFKSLPTFYKKIKTEKEEKLHGTCFVSGVPGSFYCRIFPRKSLHFVHSSYSVHWLSQVPERLENKGNIYMARTSPPTVFEAYLKQFQMDFSTFLSLRSEEIVVGGPMILTFLGRRIADPTDKDCCILWELLTKSLLDLVPEGLVQKEAIDSFNFPFYYPHKDEVKAIIEKEGSFNLERLEVSECNWDANDNNDDEHFVFDKDRSGKNVANLIRAVTEPLVVSHFGEFIVDDVFKKFANHVADHLCSEKSKFINIVKTAILMARPVLEDTLKKVYNNDAFPKHLKIADLGCSSGPNTFLVISQIINIIHNLMQQNNCKAPEIEICLNDLPQNDFNNIFKSLPTFYKKIKTEKEEKLHGTCFVSGVPGSFYCKIFPRKSLHFVHSSYSVHWLSQVPERLENKGNIYMARTSPPTVFEAYLKQFQMDFSTFLSLRSEEIVVGGPMILTFLGRRIADPTDKDCCILWELLTKSLLDLVPEGLVQKEAIDSFNFPFYYPHKDEVKAIIEKEGSFNLERLEVSECNWDANDNNDDEHFVFDKDRSGKNVANLIRAVTEPLVVSHFGEFIVDDVFKKFANHVADHLCSEKSKFINIVVSLSKNMQMYLLKNKLYQFLILNCL</sequence>
<keyword evidence="3" id="KW-0808">Transferase</keyword>
<keyword evidence="7" id="KW-1185">Reference proteome</keyword>
<dbReference type="Gene3D" id="3.40.50.150">
    <property type="entry name" value="Vaccinia Virus protein VP39"/>
    <property type="match status" value="2"/>
</dbReference>
<reference evidence="6 7" key="2">
    <citation type="submission" date="2020-07" db="EMBL/GenBank/DDBJ databases">
        <title>Genome assembly of wild tea tree DASZ reveals pedigree and selection history of tea varieties.</title>
        <authorList>
            <person name="Zhang W."/>
        </authorList>
    </citation>
    <scope>NUCLEOTIDE SEQUENCE [LARGE SCALE GENOMIC DNA]</scope>
    <source>
        <strain evidence="7">cv. G240</strain>
        <tissue evidence="6">Leaf</tissue>
    </source>
</reference>
<gene>
    <name evidence="6" type="ORF">HYC85_010598</name>
</gene>
<accession>A0A7J7HKY4</accession>
<keyword evidence="5" id="KW-0460">Magnesium</keyword>
<dbReference type="Proteomes" id="UP000593564">
    <property type="component" value="Unassembled WGS sequence"/>
</dbReference>
<dbReference type="Pfam" id="PF03492">
    <property type="entry name" value="Methyltransf_7"/>
    <property type="match status" value="2"/>
</dbReference>
<evidence type="ECO:0000256" key="1">
    <source>
        <dbReference type="ARBA" id="ARBA00007967"/>
    </source>
</evidence>
<dbReference type="GO" id="GO:0046872">
    <property type="term" value="F:metal ion binding"/>
    <property type="evidence" value="ECO:0007669"/>
    <property type="project" value="UniProtKB-KW"/>
</dbReference>
<dbReference type="GO" id="GO:0032259">
    <property type="term" value="P:methylation"/>
    <property type="evidence" value="ECO:0007669"/>
    <property type="project" value="UniProtKB-KW"/>
</dbReference>
<dbReference type="GO" id="GO:0008168">
    <property type="term" value="F:methyltransferase activity"/>
    <property type="evidence" value="ECO:0007669"/>
    <property type="project" value="UniProtKB-KW"/>
</dbReference>
<reference evidence="7" key="1">
    <citation type="journal article" date="2020" name="Nat. Commun.">
        <title>Genome assembly of wild tea tree DASZ reveals pedigree and selection history of tea varieties.</title>
        <authorList>
            <person name="Zhang W."/>
            <person name="Zhang Y."/>
            <person name="Qiu H."/>
            <person name="Guo Y."/>
            <person name="Wan H."/>
            <person name="Zhang X."/>
            <person name="Scossa F."/>
            <person name="Alseekh S."/>
            <person name="Zhang Q."/>
            <person name="Wang P."/>
            <person name="Xu L."/>
            <person name="Schmidt M.H."/>
            <person name="Jia X."/>
            <person name="Li D."/>
            <person name="Zhu A."/>
            <person name="Guo F."/>
            <person name="Chen W."/>
            <person name="Ni D."/>
            <person name="Usadel B."/>
            <person name="Fernie A.R."/>
            <person name="Wen W."/>
        </authorList>
    </citation>
    <scope>NUCLEOTIDE SEQUENCE [LARGE SCALE GENOMIC DNA]</scope>
    <source>
        <strain evidence="7">cv. G240</strain>
    </source>
</reference>